<evidence type="ECO:0000313" key="3">
    <source>
        <dbReference type="Proteomes" id="UP001150217"/>
    </source>
</evidence>
<evidence type="ECO:0000259" key="1">
    <source>
        <dbReference type="Pfam" id="PF25534"/>
    </source>
</evidence>
<protein>
    <recommendedName>
        <fullName evidence="1">DUF7918 domain-containing protein</fullName>
    </recommendedName>
</protein>
<gene>
    <name evidence="2" type="ORF">C8R41DRAFT_983888</name>
</gene>
<feature type="domain" description="DUF7918" evidence="1">
    <location>
        <begin position="10"/>
        <end position="202"/>
    </location>
</feature>
<keyword evidence="3" id="KW-1185">Reference proteome</keyword>
<dbReference type="Proteomes" id="UP001150217">
    <property type="component" value="Unassembled WGS sequence"/>
</dbReference>
<reference evidence="2" key="1">
    <citation type="submission" date="2022-08" db="EMBL/GenBank/DDBJ databases">
        <title>A Global Phylogenomic Analysis of the Shiitake Genus Lentinula.</title>
        <authorList>
            <consortium name="DOE Joint Genome Institute"/>
            <person name="Sierra-Patev S."/>
            <person name="Min B."/>
            <person name="Naranjo-Ortiz M."/>
            <person name="Looney B."/>
            <person name="Konkel Z."/>
            <person name="Slot J.C."/>
            <person name="Sakamoto Y."/>
            <person name="Steenwyk J.L."/>
            <person name="Rokas A."/>
            <person name="Carro J."/>
            <person name="Camarero S."/>
            <person name="Ferreira P."/>
            <person name="Molpeceres G."/>
            <person name="Ruiz-Duenas F.J."/>
            <person name="Serrano A."/>
            <person name="Henrissat B."/>
            <person name="Drula E."/>
            <person name="Hughes K.W."/>
            <person name="Mata J.L."/>
            <person name="Ishikawa N.K."/>
            <person name="Vargas-Isla R."/>
            <person name="Ushijima S."/>
            <person name="Smith C.A."/>
            <person name="Ahrendt S."/>
            <person name="Andreopoulos W."/>
            <person name="He G."/>
            <person name="Labutti K."/>
            <person name="Lipzen A."/>
            <person name="Ng V."/>
            <person name="Riley R."/>
            <person name="Sandor L."/>
            <person name="Barry K."/>
            <person name="Martinez A.T."/>
            <person name="Xiao Y."/>
            <person name="Gibbons J.G."/>
            <person name="Terashima K."/>
            <person name="Grigoriev I.V."/>
            <person name="Hibbett D.S."/>
        </authorList>
    </citation>
    <scope>NUCLEOTIDE SEQUENCE</scope>
    <source>
        <strain evidence="2">RHP3577 ss4</strain>
    </source>
</reference>
<dbReference type="Pfam" id="PF25534">
    <property type="entry name" value="DUF7918"/>
    <property type="match status" value="1"/>
</dbReference>
<evidence type="ECO:0000313" key="2">
    <source>
        <dbReference type="EMBL" id="KAJ4473193.1"/>
    </source>
</evidence>
<organism evidence="2 3">
    <name type="scientific">Lentinula lateritia</name>
    <dbReference type="NCBI Taxonomy" id="40482"/>
    <lineage>
        <taxon>Eukaryota</taxon>
        <taxon>Fungi</taxon>
        <taxon>Dikarya</taxon>
        <taxon>Basidiomycota</taxon>
        <taxon>Agaricomycotina</taxon>
        <taxon>Agaricomycetes</taxon>
        <taxon>Agaricomycetidae</taxon>
        <taxon>Agaricales</taxon>
        <taxon>Marasmiineae</taxon>
        <taxon>Omphalotaceae</taxon>
        <taxon>Lentinula</taxon>
    </lineage>
</organism>
<sequence length="294" mass="32433">MRFGCLSAWITIDGVVIPEYNVGVELTTDVVSCFVPSQAGKASIQAWALWYYLLLSPAISRRWVDGQHCDGRVLPAYDPSVPGSQYSATISHTAVLTSPTSSNSLVFASVHYTGDDIYLNDSKAKDIGTISLEIMSVEIVGQCPTAGVEFRPVSKLHDRARDSKIAHQIKLGPRNASMAVPPPSIVVDPRLHFVTFVFQYRSPGSFSFRMRHIKFVIHIDALHVVGIVPRIPVTDFEDSEEGGSNARIPSAGGMDSTYQNLPIGVRRELINEADITEWHTTSKKIRPLSLQKKR</sequence>
<accession>A0ABQ8V3Y3</accession>
<comment type="caution">
    <text evidence="2">The sequence shown here is derived from an EMBL/GenBank/DDBJ whole genome shotgun (WGS) entry which is preliminary data.</text>
</comment>
<dbReference type="EMBL" id="JANVFT010000081">
    <property type="protein sequence ID" value="KAJ4473193.1"/>
    <property type="molecule type" value="Genomic_DNA"/>
</dbReference>
<proteinExistence type="predicted"/>
<name>A0ABQ8V3Y3_9AGAR</name>
<dbReference type="InterPro" id="IPR057678">
    <property type="entry name" value="DUF7918"/>
</dbReference>